<dbReference type="Pfam" id="PF03101">
    <property type="entry name" value="FAR1"/>
    <property type="match status" value="1"/>
</dbReference>
<protein>
    <recommendedName>
        <fullName evidence="2">FAR1 domain-containing protein</fullName>
    </recommendedName>
</protein>
<dbReference type="Proteomes" id="UP001630127">
    <property type="component" value="Unassembled WGS sequence"/>
</dbReference>
<evidence type="ECO:0000256" key="1">
    <source>
        <dbReference type="SAM" id="MobiDB-lite"/>
    </source>
</evidence>
<feature type="domain" description="FAR1" evidence="2">
    <location>
        <begin position="68"/>
        <end position="115"/>
    </location>
</feature>
<sequence length="457" mass="52505">MAIFLKGGLWSRSSSKGNLRCSSKGIKKVNVRLATLLINKMLGTEVVMRVKHGSVMVPEDEVLKEREKREAKCIDNVASNKLETRTCCKAMVVFGVDEKGNWEVNRFVKEHNHEMAFEHEKHLFKSGKLISEEQGNTLLMLVNSRISITNAYSYLSKESGENEFEETWSTMIASYNLEGHSWLKRLYGLRDKWCTALTNGSFSAGFKSMSRSEGINHILNGIESKTTSLMKFVLDFERKIDEWRQNEAEADFLCKNGRPPIQLVFTNRAMHFAYDIITRSTPHETKRHMVWNALDDMSALLDDVSKENKVRQKQVLVNNASNEDTNEKCEDDGTAAVLNPVKIRSKGAKRGRLKGHFEKRRKKSSSQGTELKENIVPHAQENLSFNAAMPQEMMFHYPNINFQDPRATMWNFTPNSWFTPVLNTQANFSQFQRERYGTIKQWRTFTSSYGELFHQAG</sequence>
<feature type="compositionally biased region" description="Basic residues" evidence="1">
    <location>
        <begin position="348"/>
        <end position="364"/>
    </location>
</feature>
<dbReference type="PANTHER" id="PTHR47718:SF17">
    <property type="entry name" value="PROTEIN FAR1-RELATED SEQUENCE 5-LIKE"/>
    <property type="match status" value="1"/>
</dbReference>
<evidence type="ECO:0000259" key="2">
    <source>
        <dbReference type="Pfam" id="PF03101"/>
    </source>
</evidence>
<dbReference type="InterPro" id="IPR004330">
    <property type="entry name" value="FAR1_DNA_bnd_dom"/>
</dbReference>
<name>A0ABD2YBZ5_9GENT</name>
<evidence type="ECO:0000313" key="3">
    <source>
        <dbReference type="EMBL" id="KAL3504221.1"/>
    </source>
</evidence>
<proteinExistence type="predicted"/>
<keyword evidence="4" id="KW-1185">Reference proteome</keyword>
<accession>A0ABD2YBZ5</accession>
<organism evidence="3 4">
    <name type="scientific">Cinchona calisaya</name>
    <dbReference type="NCBI Taxonomy" id="153742"/>
    <lineage>
        <taxon>Eukaryota</taxon>
        <taxon>Viridiplantae</taxon>
        <taxon>Streptophyta</taxon>
        <taxon>Embryophyta</taxon>
        <taxon>Tracheophyta</taxon>
        <taxon>Spermatophyta</taxon>
        <taxon>Magnoliopsida</taxon>
        <taxon>eudicotyledons</taxon>
        <taxon>Gunneridae</taxon>
        <taxon>Pentapetalae</taxon>
        <taxon>asterids</taxon>
        <taxon>lamiids</taxon>
        <taxon>Gentianales</taxon>
        <taxon>Rubiaceae</taxon>
        <taxon>Cinchonoideae</taxon>
        <taxon>Cinchoneae</taxon>
        <taxon>Cinchona</taxon>
    </lineage>
</organism>
<evidence type="ECO:0000313" key="4">
    <source>
        <dbReference type="Proteomes" id="UP001630127"/>
    </source>
</evidence>
<feature type="region of interest" description="Disordered" evidence="1">
    <location>
        <begin position="348"/>
        <end position="372"/>
    </location>
</feature>
<comment type="caution">
    <text evidence="3">The sequence shown here is derived from an EMBL/GenBank/DDBJ whole genome shotgun (WGS) entry which is preliminary data.</text>
</comment>
<dbReference type="AlphaFoldDB" id="A0ABD2YBZ5"/>
<dbReference type="EMBL" id="JBJUIK010000014">
    <property type="protein sequence ID" value="KAL3504221.1"/>
    <property type="molecule type" value="Genomic_DNA"/>
</dbReference>
<dbReference type="PANTHER" id="PTHR47718">
    <property type="entry name" value="OS01G0519700 PROTEIN"/>
    <property type="match status" value="1"/>
</dbReference>
<reference evidence="3 4" key="1">
    <citation type="submission" date="2024-11" db="EMBL/GenBank/DDBJ databases">
        <title>A near-complete genome assembly of Cinchona calisaya.</title>
        <authorList>
            <person name="Lian D.C."/>
            <person name="Zhao X.W."/>
            <person name="Wei L."/>
        </authorList>
    </citation>
    <scope>NUCLEOTIDE SEQUENCE [LARGE SCALE GENOMIC DNA]</scope>
    <source>
        <tissue evidence="3">Nenye</tissue>
    </source>
</reference>
<gene>
    <name evidence="3" type="ORF">ACH5RR_034062</name>
</gene>